<reference evidence="2 4" key="1">
    <citation type="journal article" date="2020" name="Stud. Mycol.">
        <title>101 Dothideomycetes genomes: a test case for predicting lifestyles and emergence of pathogens.</title>
        <authorList>
            <person name="Haridas S."/>
            <person name="Albert R."/>
            <person name="Binder M."/>
            <person name="Bloem J."/>
            <person name="Labutti K."/>
            <person name="Salamov A."/>
            <person name="Andreopoulos B."/>
            <person name="Baker S."/>
            <person name="Barry K."/>
            <person name="Bills G."/>
            <person name="Bluhm B."/>
            <person name="Cannon C."/>
            <person name="Castanera R."/>
            <person name="Culley D."/>
            <person name="Daum C."/>
            <person name="Ezra D."/>
            <person name="Gonzalez J."/>
            <person name="Henrissat B."/>
            <person name="Kuo A."/>
            <person name="Liang C."/>
            <person name="Lipzen A."/>
            <person name="Lutzoni F."/>
            <person name="Magnuson J."/>
            <person name="Mondo S."/>
            <person name="Nolan M."/>
            <person name="Ohm R."/>
            <person name="Pangilinan J."/>
            <person name="Park H.-J."/>
            <person name="Ramirez L."/>
            <person name="Alfaro M."/>
            <person name="Sun H."/>
            <person name="Tritt A."/>
            <person name="Yoshinaga Y."/>
            <person name="Zwiers L.-H."/>
            <person name="Turgeon B."/>
            <person name="Goodwin S."/>
            <person name="Spatafora J."/>
            <person name="Crous P."/>
            <person name="Grigoriev I."/>
        </authorList>
    </citation>
    <scope>NUCLEOTIDE SEQUENCE</scope>
    <source>
        <strain evidence="2 4">CBS 304.34</strain>
    </source>
</reference>
<dbReference type="EMBL" id="MU003697">
    <property type="protein sequence ID" value="KAF2812197.1"/>
    <property type="molecule type" value="Genomic_DNA"/>
</dbReference>
<keyword evidence="3" id="KW-1185">Reference proteome</keyword>
<sequence length="199" mass="22176">MGTSYCTRGKGIEPWEYSSDEADEEYESLQAEARRKRDARERETGPHSNRPTQAFNGPVFNNCNINFISLAPAQPLASLPAPPRPATLPSASLHALQPYPPSQHPYVCLGTAAVPLATTEYPSYITDIDSCSTCGARLDYNNWPNLNSVPPPLFLYESHIAITATNSQLHYSCLIYKENLLRLRCRCSLVTWYSTYGTI</sequence>
<organism evidence="2">
    <name type="scientific">Mytilinidion resinicola</name>
    <dbReference type="NCBI Taxonomy" id="574789"/>
    <lineage>
        <taxon>Eukaryota</taxon>
        <taxon>Fungi</taxon>
        <taxon>Dikarya</taxon>
        <taxon>Ascomycota</taxon>
        <taxon>Pezizomycotina</taxon>
        <taxon>Dothideomycetes</taxon>
        <taxon>Pleosporomycetidae</taxon>
        <taxon>Mytilinidiales</taxon>
        <taxon>Mytilinidiaceae</taxon>
        <taxon>Mytilinidion</taxon>
    </lineage>
</organism>
<evidence type="ECO:0000313" key="2">
    <source>
        <dbReference type="EMBL" id="KAF2812197.1"/>
    </source>
</evidence>
<name>A0A6A6YWC5_9PEZI</name>
<protein>
    <submittedName>
        <fullName evidence="2 4">Uncharacterized protein</fullName>
    </submittedName>
</protein>
<proteinExistence type="predicted"/>
<evidence type="ECO:0000256" key="1">
    <source>
        <dbReference type="SAM" id="MobiDB-lite"/>
    </source>
</evidence>
<reference evidence="4" key="2">
    <citation type="submission" date="2020-04" db="EMBL/GenBank/DDBJ databases">
        <authorList>
            <consortium name="NCBI Genome Project"/>
        </authorList>
    </citation>
    <scope>NUCLEOTIDE SEQUENCE</scope>
    <source>
        <strain evidence="4">CBS 304.34</strain>
    </source>
</reference>
<feature type="compositionally biased region" description="Acidic residues" evidence="1">
    <location>
        <begin position="18"/>
        <end position="27"/>
    </location>
</feature>
<dbReference type="AlphaFoldDB" id="A0A6A6YWC5"/>
<feature type="region of interest" description="Disordered" evidence="1">
    <location>
        <begin position="1"/>
        <end position="56"/>
    </location>
</feature>
<evidence type="ECO:0000313" key="3">
    <source>
        <dbReference type="Proteomes" id="UP000504636"/>
    </source>
</evidence>
<feature type="compositionally biased region" description="Basic and acidic residues" evidence="1">
    <location>
        <begin position="32"/>
        <end position="45"/>
    </location>
</feature>
<dbReference type="GeneID" id="54454702"/>
<feature type="compositionally biased region" description="Polar residues" evidence="1">
    <location>
        <begin position="46"/>
        <end position="56"/>
    </location>
</feature>
<evidence type="ECO:0000313" key="4">
    <source>
        <dbReference type="RefSeq" id="XP_033579161.1"/>
    </source>
</evidence>
<accession>A0A6A6YWC5</accession>
<gene>
    <name evidence="2 4" type="ORF">BDZ99DRAFT_263097</name>
</gene>
<reference evidence="4" key="3">
    <citation type="submission" date="2025-04" db="UniProtKB">
        <authorList>
            <consortium name="RefSeq"/>
        </authorList>
    </citation>
    <scope>IDENTIFICATION</scope>
    <source>
        <strain evidence="4">CBS 304.34</strain>
    </source>
</reference>
<dbReference type="Proteomes" id="UP000504636">
    <property type="component" value="Unplaced"/>
</dbReference>
<dbReference type="RefSeq" id="XP_033579161.1">
    <property type="nucleotide sequence ID" value="XM_033713809.1"/>
</dbReference>